<name>A0A7R8ZKW4_9CRUS</name>
<organism evidence="1">
    <name type="scientific">Cyprideis torosa</name>
    <dbReference type="NCBI Taxonomy" id="163714"/>
    <lineage>
        <taxon>Eukaryota</taxon>
        <taxon>Metazoa</taxon>
        <taxon>Ecdysozoa</taxon>
        <taxon>Arthropoda</taxon>
        <taxon>Crustacea</taxon>
        <taxon>Oligostraca</taxon>
        <taxon>Ostracoda</taxon>
        <taxon>Podocopa</taxon>
        <taxon>Podocopida</taxon>
        <taxon>Cytherocopina</taxon>
        <taxon>Cytheroidea</taxon>
        <taxon>Cytherideidae</taxon>
        <taxon>Cyprideis</taxon>
    </lineage>
</organism>
<proteinExistence type="predicted"/>
<accession>A0A7R8ZKW4</accession>
<reference evidence="1" key="1">
    <citation type="submission" date="2020-11" db="EMBL/GenBank/DDBJ databases">
        <authorList>
            <person name="Tran Van P."/>
        </authorList>
    </citation>
    <scope>NUCLEOTIDE SEQUENCE</scope>
</reference>
<gene>
    <name evidence="1" type="ORF">CTOB1V02_LOCUS6324</name>
</gene>
<evidence type="ECO:0000313" key="1">
    <source>
        <dbReference type="EMBL" id="CAD7228441.1"/>
    </source>
</evidence>
<sequence>MSEHQLESGMDACQAGVMDTAAALAHSRRPRPPSSTLCRSPARGKFGERQRCRKSDFTMDVEPEELLVDKWNETSTSNASMFEYEIGNGTVVLPHFNQTVEGGFIGEDFLREPAMVALAVFALCIPVVCIIGTLVIIR</sequence>
<dbReference type="EMBL" id="OB661537">
    <property type="protein sequence ID" value="CAD7228441.1"/>
    <property type="molecule type" value="Genomic_DNA"/>
</dbReference>
<dbReference type="AlphaFoldDB" id="A0A7R8ZKW4"/>
<protein>
    <submittedName>
        <fullName evidence="1">Uncharacterized protein</fullName>
    </submittedName>
</protein>